<dbReference type="GO" id="GO:0005886">
    <property type="term" value="C:plasma membrane"/>
    <property type="evidence" value="ECO:0007669"/>
    <property type="project" value="TreeGrafter"/>
</dbReference>
<dbReference type="PANTHER" id="PTHR45436:SF5">
    <property type="entry name" value="SENSOR HISTIDINE KINASE TRCS"/>
    <property type="match status" value="1"/>
</dbReference>
<keyword evidence="6 10" id="KW-0812">Transmembrane</keyword>
<evidence type="ECO:0000256" key="10">
    <source>
        <dbReference type="SAM" id="Phobius"/>
    </source>
</evidence>
<evidence type="ECO:0000256" key="7">
    <source>
        <dbReference type="ARBA" id="ARBA00022777"/>
    </source>
</evidence>
<keyword evidence="9 10" id="KW-0472">Membrane</keyword>
<accession>A0A3B1BWM2</accession>
<dbReference type="EC" id="2.7.13.3" evidence="3"/>
<evidence type="ECO:0000256" key="4">
    <source>
        <dbReference type="ARBA" id="ARBA00022553"/>
    </source>
</evidence>
<proteinExistence type="predicted"/>
<dbReference type="EMBL" id="UOGC01000022">
    <property type="protein sequence ID" value="VAX16224.1"/>
    <property type="molecule type" value="Genomic_DNA"/>
</dbReference>
<feature type="transmembrane region" description="Helical" evidence="10">
    <location>
        <begin position="7"/>
        <end position="26"/>
    </location>
</feature>
<name>A0A3B1BWM2_9ZZZZ</name>
<reference evidence="12" key="1">
    <citation type="submission" date="2018-06" db="EMBL/GenBank/DDBJ databases">
        <authorList>
            <person name="Zhirakovskaya E."/>
        </authorList>
    </citation>
    <scope>NUCLEOTIDE SEQUENCE</scope>
</reference>
<dbReference type="AlphaFoldDB" id="A0A3B1BWM2"/>
<dbReference type="InterPro" id="IPR036097">
    <property type="entry name" value="HisK_dim/P_sf"/>
</dbReference>
<evidence type="ECO:0000256" key="5">
    <source>
        <dbReference type="ARBA" id="ARBA00022679"/>
    </source>
</evidence>
<dbReference type="PANTHER" id="PTHR45436">
    <property type="entry name" value="SENSOR HISTIDINE KINASE YKOH"/>
    <property type="match status" value="1"/>
</dbReference>
<evidence type="ECO:0000313" key="12">
    <source>
        <dbReference type="EMBL" id="VAX16224.1"/>
    </source>
</evidence>
<dbReference type="InterPro" id="IPR004358">
    <property type="entry name" value="Sig_transdc_His_kin-like_C"/>
</dbReference>
<evidence type="ECO:0000259" key="11">
    <source>
        <dbReference type="PROSITE" id="PS50109"/>
    </source>
</evidence>
<keyword evidence="4" id="KW-0597">Phosphoprotein</keyword>
<organism evidence="12">
    <name type="scientific">hydrothermal vent metagenome</name>
    <dbReference type="NCBI Taxonomy" id="652676"/>
    <lineage>
        <taxon>unclassified sequences</taxon>
        <taxon>metagenomes</taxon>
        <taxon>ecological metagenomes</taxon>
    </lineage>
</organism>
<keyword evidence="5 12" id="KW-0808">Transferase</keyword>
<dbReference type="Gene3D" id="1.10.287.130">
    <property type="match status" value="1"/>
</dbReference>
<comment type="subcellular location">
    <subcellularLocation>
        <location evidence="2">Membrane</location>
    </subcellularLocation>
</comment>
<evidence type="ECO:0000256" key="9">
    <source>
        <dbReference type="ARBA" id="ARBA00023136"/>
    </source>
</evidence>
<dbReference type="PRINTS" id="PR00344">
    <property type="entry name" value="BCTRLSENSOR"/>
</dbReference>
<feature type="domain" description="Histidine kinase" evidence="11">
    <location>
        <begin position="240"/>
        <end position="443"/>
    </location>
</feature>
<dbReference type="Pfam" id="PF02518">
    <property type="entry name" value="HATPase_c"/>
    <property type="match status" value="1"/>
</dbReference>
<dbReference type="InterPro" id="IPR003594">
    <property type="entry name" value="HATPase_dom"/>
</dbReference>
<protein>
    <recommendedName>
        <fullName evidence="3">histidine kinase</fullName>
        <ecNumber evidence="3">2.7.13.3</ecNumber>
    </recommendedName>
</protein>
<evidence type="ECO:0000256" key="1">
    <source>
        <dbReference type="ARBA" id="ARBA00000085"/>
    </source>
</evidence>
<evidence type="ECO:0000256" key="3">
    <source>
        <dbReference type="ARBA" id="ARBA00012438"/>
    </source>
</evidence>
<keyword evidence="7" id="KW-0418">Kinase</keyword>
<comment type="catalytic activity">
    <reaction evidence="1">
        <text>ATP + protein L-histidine = ADP + protein N-phospho-L-histidine.</text>
        <dbReference type="EC" id="2.7.13.3"/>
    </reaction>
</comment>
<evidence type="ECO:0000256" key="2">
    <source>
        <dbReference type="ARBA" id="ARBA00004370"/>
    </source>
</evidence>
<evidence type="ECO:0000256" key="6">
    <source>
        <dbReference type="ARBA" id="ARBA00022692"/>
    </source>
</evidence>
<dbReference type="SUPFAM" id="SSF55874">
    <property type="entry name" value="ATPase domain of HSP90 chaperone/DNA topoisomerase II/histidine kinase"/>
    <property type="match status" value="1"/>
</dbReference>
<dbReference type="SUPFAM" id="SSF47384">
    <property type="entry name" value="Homodimeric domain of signal transducing histidine kinase"/>
    <property type="match status" value="1"/>
</dbReference>
<feature type="transmembrane region" description="Helical" evidence="10">
    <location>
        <begin position="159"/>
        <end position="180"/>
    </location>
</feature>
<dbReference type="PROSITE" id="PS50109">
    <property type="entry name" value="HIS_KIN"/>
    <property type="match status" value="1"/>
</dbReference>
<dbReference type="InterPro" id="IPR050428">
    <property type="entry name" value="TCS_sensor_his_kinase"/>
</dbReference>
<dbReference type="GO" id="GO:0000155">
    <property type="term" value="F:phosphorelay sensor kinase activity"/>
    <property type="evidence" value="ECO:0007669"/>
    <property type="project" value="InterPro"/>
</dbReference>
<dbReference type="Gene3D" id="3.30.565.10">
    <property type="entry name" value="Histidine kinase-like ATPase, C-terminal domain"/>
    <property type="match status" value="1"/>
</dbReference>
<dbReference type="InterPro" id="IPR005467">
    <property type="entry name" value="His_kinase_dom"/>
</dbReference>
<keyword evidence="8 10" id="KW-1133">Transmembrane helix</keyword>
<gene>
    <name evidence="12" type="ORF">MNBD_NITROSPINAE01-836</name>
</gene>
<dbReference type="InterPro" id="IPR036890">
    <property type="entry name" value="HATPase_C_sf"/>
</dbReference>
<dbReference type="SMART" id="SM00387">
    <property type="entry name" value="HATPase_c"/>
    <property type="match status" value="1"/>
</dbReference>
<evidence type="ECO:0000256" key="8">
    <source>
        <dbReference type="ARBA" id="ARBA00022989"/>
    </source>
</evidence>
<sequence>MASLRGRLSGGLLISLIVILVLQWFYVSEFISHLGEGYVESRLAHDAESILSALYIDNGGVIKLAEEKIGAIYHRPFSGHYYKIFFEGYEPVRSRSLWDNDMKIPLSIVGKSVKTRITGPQGQNLMLLTSGYMKYDRAVSISVAEDVTQMEVDIKNFQAGYAIVSFFGIAMLMLTQWAIVRRGLAPLGRAREDLLKLERGEVESIESDVPTEVRPLVDEINQLLKIMTERLKRSRKAVGNLAHALKTPLTAISRLSEDAKVSDSEMRLALKKNSEFINNLIDRELARARLAGPLLMGQSVIVEKDISDLLITLEQIYRAKNLSIEWNRAHPEFSILADREDIMELLGILLDNACKWAKSRVLFSVTCAPDVSFIVEDDGPGCPQDKLELLKVRGVRLDESGHGHGLGLSIAADIVDSYSGTIEFGRSEKLGGFWAAVKLANVGTA</sequence>